<evidence type="ECO:0000256" key="4">
    <source>
        <dbReference type="ARBA" id="ARBA00022664"/>
    </source>
</evidence>
<reference evidence="11" key="2">
    <citation type="submission" date="2020-05" db="UniProtKB">
        <authorList>
            <consortium name="EnsemblMetazoa"/>
        </authorList>
    </citation>
    <scope>IDENTIFICATION</scope>
    <source>
        <strain evidence="11">ACHKN1017</strain>
    </source>
</reference>
<evidence type="ECO:0000313" key="11">
    <source>
        <dbReference type="EnsemblMetazoa" id="ACHR006854-PA"/>
    </source>
</evidence>
<dbReference type="Proteomes" id="UP000075881">
    <property type="component" value="Unassembled WGS sequence"/>
</dbReference>
<keyword evidence="7 8" id="KW-0539">Nucleus</keyword>
<dbReference type="PANTHER" id="PTHR12942">
    <property type="entry name" value="STEP II SPLICING FACTOR SLU7"/>
    <property type="match status" value="1"/>
</dbReference>
<feature type="compositionally biased region" description="Basic and acidic residues" evidence="9">
    <location>
        <begin position="569"/>
        <end position="583"/>
    </location>
</feature>
<feature type="compositionally biased region" description="Basic and acidic residues" evidence="9">
    <location>
        <begin position="541"/>
        <end position="560"/>
    </location>
</feature>
<feature type="region of interest" description="Disordered" evidence="9">
    <location>
        <begin position="1"/>
        <end position="58"/>
    </location>
</feature>
<evidence type="ECO:0000313" key="12">
    <source>
        <dbReference type="Proteomes" id="UP000075881"/>
    </source>
</evidence>
<dbReference type="InterPro" id="IPR021715">
    <property type="entry name" value="Slu7_dom"/>
</dbReference>
<evidence type="ECO:0000256" key="6">
    <source>
        <dbReference type="ARBA" id="ARBA00023187"/>
    </source>
</evidence>
<feature type="region of interest" description="Disordered" evidence="9">
    <location>
        <begin position="434"/>
        <end position="583"/>
    </location>
</feature>
<dbReference type="STRING" id="43041.A0A182K7W9"/>
<accession>A0A182K7W9</accession>
<evidence type="ECO:0000259" key="10">
    <source>
        <dbReference type="Pfam" id="PF11708"/>
    </source>
</evidence>
<dbReference type="GO" id="GO:0030628">
    <property type="term" value="F:pre-mRNA 3'-splice site binding"/>
    <property type="evidence" value="ECO:0007669"/>
    <property type="project" value="UniProtKB-UniRule"/>
</dbReference>
<dbReference type="GO" id="GO:0000398">
    <property type="term" value="P:mRNA splicing, via spliceosome"/>
    <property type="evidence" value="ECO:0007669"/>
    <property type="project" value="UniProtKB-UniRule"/>
</dbReference>
<keyword evidence="4 8" id="KW-0507">mRNA processing</keyword>
<proteinExistence type="inferred from homology"/>
<dbReference type="AlphaFoldDB" id="A0A182K7W9"/>
<dbReference type="GO" id="GO:0005681">
    <property type="term" value="C:spliceosomal complex"/>
    <property type="evidence" value="ECO:0007669"/>
    <property type="project" value="UniProtKB-UniRule"/>
</dbReference>
<feature type="compositionally biased region" description="Basic residues" evidence="9">
    <location>
        <begin position="525"/>
        <end position="540"/>
    </location>
</feature>
<feature type="compositionally biased region" description="Low complexity" evidence="9">
    <location>
        <begin position="442"/>
        <end position="454"/>
    </location>
</feature>
<dbReference type="VEuPathDB" id="VectorBase:ACHR006854"/>
<feature type="compositionally biased region" description="Basic and acidic residues" evidence="9">
    <location>
        <begin position="84"/>
        <end position="96"/>
    </location>
</feature>
<reference evidence="12" key="1">
    <citation type="submission" date="2013-03" db="EMBL/GenBank/DDBJ databases">
        <title>The Genome Sequence of Anopheles christyi ACHKN1017.</title>
        <authorList>
            <consortium name="The Broad Institute Genomics Platform"/>
            <person name="Neafsey D.E."/>
            <person name="Besansky N."/>
            <person name="Walker B."/>
            <person name="Young S.K."/>
            <person name="Zeng Q."/>
            <person name="Gargeya S."/>
            <person name="Fitzgerald M."/>
            <person name="Haas B."/>
            <person name="Abouelleil A."/>
            <person name="Allen A.W."/>
            <person name="Alvarado L."/>
            <person name="Arachchi H.M."/>
            <person name="Berlin A.M."/>
            <person name="Chapman S.B."/>
            <person name="Gainer-Dewar J."/>
            <person name="Goldberg J."/>
            <person name="Griggs A."/>
            <person name="Gujja S."/>
            <person name="Hansen M."/>
            <person name="Howarth C."/>
            <person name="Imamovic A."/>
            <person name="Ireland A."/>
            <person name="Larimer J."/>
            <person name="McCowan C."/>
            <person name="Murphy C."/>
            <person name="Pearson M."/>
            <person name="Poon T.W."/>
            <person name="Priest M."/>
            <person name="Roberts A."/>
            <person name="Saif S."/>
            <person name="Shea T."/>
            <person name="Sisk P."/>
            <person name="Sykes S."/>
            <person name="Wortman J."/>
            <person name="Nusbaum C."/>
            <person name="Birren B."/>
        </authorList>
    </citation>
    <scope>NUCLEOTIDE SEQUENCE [LARGE SCALE GENOMIC DNA]</scope>
    <source>
        <strain evidence="12">ACHKN1017</strain>
    </source>
</reference>
<keyword evidence="12" id="KW-1185">Reference proteome</keyword>
<evidence type="ECO:0000256" key="3">
    <source>
        <dbReference type="ARBA" id="ARBA00021377"/>
    </source>
</evidence>
<keyword evidence="6 8" id="KW-0508">mRNA splicing</keyword>
<comment type="subunit">
    <text evidence="8">Associated with the spliceosome.</text>
</comment>
<comment type="similarity">
    <text evidence="2 8">Belongs to the SLU7 family.</text>
</comment>
<feature type="region of interest" description="Disordered" evidence="9">
    <location>
        <begin position="254"/>
        <end position="275"/>
    </location>
</feature>
<dbReference type="InterPro" id="IPR039974">
    <property type="entry name" value="Splicing_factor_SLU7"/>
</dbReference>
<protein>
    <recommendedName>
        <fullName evidence="3 8">Pre-mRNA-splicing factor SLU7</fullName>
    </recommendedName>
</protein>
<evidence type="ECO:0000256" key="8">
    <source>
        <dbReference type="RuleBase" id="RU367071"/>
    </source>
</evidence>
<feature type="compositionally biased region" description="Basic and acidic residues" evidence="9">
    <location>
        <begin position="505"/>
        <end position="524"/>
    </location>
</feature>
<feature type="compositionally biased region" description="Acidic residues" evidence="9">
    <location>
        <begin position="203"/>
        <end position="217"/>
    </location>
</feature>
<feature type="compositionally biased region" description="Basic and acidic residues" evidence="9">
    <location>
        <begin position="18"/>
        <end position="43"/>
    </location>
</feature>
<dbReference type="PANTHER" id="PTHR12942:SF2">
    <property type="entry name" value="PRE-MRNA-SPLICING FACTOR SLU7"/>
    <property type="match status" value="1"/>
</dbReference>
<name>A0A182K7W9_9DIPT</name>
<keyword evidence="5 8" id="KW-0747">Spliceosome</keyword>
<dbReference type="EnsemblMetazoa" id="ACHR006854-RA">
    <property type="protein sequence ID" value="ACHR006854-PA"/>
    <property type="gene ID" value="ACHR006854"/>
</dbReference>
<evidence type="ECO:0000256" key="1">
    <source>
        <dbReference type="ARBA" id="ARBA00004123"/>
    </source>
</evidence>
<evidence type="ECO:0000256" key="7">
    <source>
        <dbReference type="ARBA" id="ARBA00023242"/>
    </source>
</evidence>
<feature type="region of interest" description="Disordered" evidence="9">
    <location>
        <begin position="77"/>
        <end position="96"/>
    </location>
</feature>
<evidence type="ECO:0000256" key="2">
    <source>
        <dbReference type="ARBA" id="ARBA00007203"/>
    </source>
</evidence>
<comment type="subcellular location">
    <subcellularLocation>
        <location evidence="1 8">Nucleus</location>
    </subcellularLocation>
</comment>
<feature type="domain" description="Pre-mRNA-splicing factor SLU7" evidence="10">
    <location>
        <begin position="160"/>
        <end position="407"/>
    </location>
</feature>
<comment type="function">
    <text evidence="8">Involved in pre-mRNA splicing.</text>
</comment>
<evidence type="ECO:0000256" key="5">
    <source>
        <dbReference type="ARBA" id="ARBA00022728"/>
    </source>
</evidence>
<dbReference type="Pfam" id="PF11708">
    <property type="entry name" value="Slu7"/>
    <property type="match status" value="1"/>
</dbReference>
<sequence>MVSSGSRLPLSMLLQTKEATDEEPRKASREDWRKAKELEEARKAGNAPAAVDEEGRDINPHIPQYISAAPWYYNTAGPTLKHQRPQDDEKQRSGVDEWYKRGVDTSKPLVTKYRKGACENCGAMTHKRVDCMERPRKVGAKFSAKQIAHDEFIQPNIVSDYDGKRDRWAGYDPANHREIVEEYLKIEQAKRELRAQKLKENPDLAEEEDEEEGDEDRYVDEVDMPGTKVDSKQRITVRNLRIREDTAKYLRNLDPNSAYYDPKTRSMRDNPTPQMNPEETEFAGENFVRYSGDIQKHAQAQLFAWEAYGKGVDVHVLAEPTKLELLQKEYEKKKSQFKDEVKNKVLEQYGGEEHLAVPPKALLLAQTENYVEYSRYGKIIKGQDKPIIRSRYEEDVYINNHTTVWGSYWSNGCWGYKCCESMIKNSYCVGENGKAAGTGNPSTETETSGEAAAENDAPKICPENQAKPPPPAPPADALISVEKQSQQSATHAPLPPEGTGGDNSSDSKSDSNSEPEDTKRDRKESKKSKKKRKKEKKRQQRREEKKLRKKSEGKAEKDKLQLALAAEEQSQRRAAELLRQDERKRPYNSMYDVKAPTEEEIEAYMMKRRREEDPMLAFMDK</sequence>
<evidence type="ECO:0000256" key="9">
    <source>
        <dbReference type="SAM" id="MobiDB-lite"/>
    </source>
</evidence>
<feature type="region of interest" description="Disordered" evidence="9">
    <location>
        <begin position="197"/>
        <end position="217"/>
    </location>
</feature>
<organism evidence="11 12">
    <name type="scientific">Anopheles christyi</name>
    <dbReference type="NCBI Taxonomy" id="43041"/>
    <lineage>
        <taxon>Eukaryota</taxon>
        <taxon>Metazoa</taxon>
        <taxon>Ecdysozoa</taxon>
        <taxon>Arthropoda</taxon>
        <taxon>Hexapoda</taxon>
        <taxon>Insecta</taxon>
        <taxon>Pterygota</taxon>
        <taxon>Neoptera</taxon>
        <taxon>Endopterygota</taxon>
        <taxon>Diptera</taxon>
        <taxon>Nematocera</taxon>
        <taxon>Culicoidea</taxon>
        <taxon>Culicidae</taxon>
        <taxon>Anophelinae</taxon>
        <taxon>Anopheles</taxon>
    </lineage>
</organism>